<evidence type="ECO:0000313" key="6">
    <source>
        <dbReference type="EMBL" id="AKK09683.1"/>
    </source>
</evidence>
<evidence type="ECO:0000313" key="7">
    <source>
        <dbReference type="Proteomes" id="UP000035540"/>
    </source>
</evidence>
<name>A0A0G3HCN5_9CORY</name>
<keyword evidence="2 4" id="KW-0238">DNA-binding</keyword>
<accession>A0A0G3HCN5</accession>
<dbReference type="PRINTS" id="PR00455">
    <property type="entry name" value="HTHTETR"/>
</dbReference>
<dbReference type="SUPFAM" id="SSF48498">
    <property type="entry name" value="Tetracyclin repressor-like, C-terminal domain"/>
    <property type="match status" value="1"/>
</dbReference>
<dbReference type="InterPro" id="IPR036271">
    <property type="entry name" value="Tet_transcr_reg_TetR-rel_C_sf"/>
</dbReference>
<evidence type="ECO:0000256" key="4">
    <source>
        <dbReference type="PROSITE-ProRule" id="PRU00335"/>
    </source>
</evidence>
<evidence type="ECO:0000256" key="3">
    <source>
        <dbReference type="ARBA" id="ARBA00023163"/>
    </source>
</evidence>
<feature type="domain" description="HTH tetR-type" evidence="5">
    <location>
        <begin position="3"/>
        <end position="63"/>
    </location>
</feature>
<dbReference type="InterPro" id="IPR001647">
    <property type="entry name" value="HTH_TetR"/>
</dbReference>
<keyword evidence="7" id="KW-1185">Reference proteome</keyword>
<evidence type="ECO:0000256" key="1">
    <source>
        <dbReference type="ARBA" id="ARBA00023015"/>
    </source>
</evidence>
<dbReference type="STRING" id="136857.CTEST_11375"/>
<dbReference type="Gene3D" id="1.10.357.10">
    <property type="entry name" value="Tetracycline Repressor, domain 2"/>
    <property type="match status" value="1"/>
</dbReference>
<dbReference type="AlphaFoldDB" id="A0A0G3HCN5"/>
<dbReference type="PATRIC" id="fig|136857.5.peg.2245"/>
<keyword evidence="3" id="KW-0804">Transcription</keyword>
<keyword evidence="1" id="KW-0805">Transcription regulation</keyword>
<dbReference type="GO" id="GO:0000976">
    <property type="term" value="F:transcription cis-regulatory region binding"/>
    <property type="evidence" value="ECO:0007669"/>
    <property type="project" value="TreeGrafter"/>
</dbReference>
<dbReference type="Pfam" id="PF00440">
    <property type="entry name" value="TetR_N"/>
    <property type="match status" value="1"/>
</dbReference>
<dbReference type="PANTHER" id="PTHR30055">
    <property type="entry name" value="HTH-TYPE TRANSCRIPTIONAL REGULATOR RUTR"/>
    <property type="match status" value="1"/>
</dbReference>
<dbReference type="Proteomes" id="UP000035540">
    <property type="component" value="Chromosome"/>
</dbReference>
<dbReference type="RefSeq" id="WP_047253801.1">
    <property type="nucleotide sequence ID" value="NZ_CP011545.1"/>
</dbReference>
<reference evidence="6 7" key="1">
    <citation type="journal article" date="2015" name="Genome Announc.">
        <title>Complete Genome Sequence of the Type Strain Corynebacterium testudinoris DSM 44614, Recovered from Necrotic Lesions in the Mouth of a Tortoise.</title>
        <authorList>
            <person name="Ruckert C."/>
            <person name="Kriete M."/>
            <person name="Jaenicke S."/>
            <person name="Winkler A."/>
            <person name="Tauch A."/>
        </authorList>
    </citation>
    <scope>NUCLEOTIDE SEQUENCE [LARGE SCALE GENOMIC DNA]</scope>
    <source>
        <strain evidence="6 7">DSM 44614</strain>
    </source>
</reference>
<dbReference type="PANTHER" id="PTHR30055:SF234">
    <property type="entry name" value="HTH-TYPE TRANSCRIPTIONAL REGULATOR BETI"/>
    <property type="match status" value="1"/>
</dbReference>
<sequence length="171" mass="19177">MRTSKRDVIIQGAIGIIEARGVDAVSYESLADASGLSKSGIIYHFPSRLELLRGIIQHFIDTWEAELEEIAGAPASELSDTQRLRAVVQSMGGNAERAELLMCIESRAHDGLPDLWESMESQWMTVAPESELYPFLLMAYGLWAHDHVHHNTLTLEQRTHLVDSILRQIPE</sequence>
<dbReference type="EMBL" id="CP011545">
    <property type="protein sequence ID" value="AKK09683.1"/>
    <property type="molecule type" value="Genomic_DNA"/>
</dbReference>
<dbReference type="PROSITE" id="PS50977">
    <property type="entry name" value="HTH_TETR_2"/>
    <property type="match status" value="1"/>
</dbReference>
<dbReference type="InterPro" id="IPR050109">
    <property type="entry name" value="HTH-type_TetR-like_transc_reg"/>
</dbReference>
<dbReference type="OrthoDB" id="9806334at2"/>
<organism evidence="6 7">
    <name type="scientific">Corynebacterium testudinoris</name>
    <dbReference type="NCBI Taxonomy" id="136857"/>
    <lineage>
        <taxon>Bacteria</taxon>
        <taxon>Bacillati</taxon>
        <taxon>Actinomycetota</taxon>
        <taxon>Actinomycetes</taxon>
        <taxon>Mycobacteriales</taxon>
        <taxon>Corynebacteriaceae</taxon>
        <taxon>Corynebacterium</taxon>
    </lineage>
</organism>
<evidence type="ECO:0000256" key="2">
    <source>
        <dbReference type="ARBA" id="ARBA00023125"/>
    </source>
</evidence>
<evidence type="ECO:0000259" key="5">
    <source>
        <dbReference type="PROSITE" id="PS50977"/>
    </source>
</evidence>
<reference evidence="7" key="2">
    <citation type="submission" date="2015-05" db="EMBL/GenBank/DDBJ databases">
        <title>Complete genome sequence of Corynebacterium testudinoris DSM 44614, recovered from necrotic lesions in the mouth of a tortoise.</title>
        <authorList>
            <person name="Ruckert C."/>
            <person name="Albersmeier A."/>
            <person name="Winkler A."/>
            <person name="Tauch A."/>
        </authorList>
    </citation>
    <scope>NUCLEOTIDE SEQUENCE [LARGE SCALE GENOMIC DNA]</scope>
    <source>
        <strain evidence="7">DSM 44614</strain>
    </source>
</reference>
<dbReference type="GO" id="GO:0003700">
    <property type="term" value="F:DNA-binding transcription factor activity"/>
    <property type="evidence" value="ECO:0007669"/>
    <property type="project" value="TreeGrafter"/>
</dbReference>
<proteinExistence type="predicted"/>
<dbReference type="KEGG" id="cted:CTEST_11375"/>
<protein>
    <submittedName>
        <fullName evidence="6">Transcriptional regulator, TetR family</fullName>
    </submittedName>
</protein>
<feature type="DNA-binding region" description="H-T-H motif" evidence="4">
    <location>
        <begin position="26"/>
        <end position="45"/>
    </location>
</feature>
<gene>
    <name evidence="6" type="ORF">CTEST_11375</name>
</gene>
<dbReference type="InterPro" id="IPR009057">
    <property type="entry name" value="Homeodomain-like_sf"/>
</dbReference>
<dbReference type="SUPFAM" id="SSF46689">
    <property type="entry name" value="Homeodomain-like"/>
    <property type="match status" value="1"/>
</dbReference>